<reference evidence="1 2" key="1">
    <citation type="journal article" date="2016" name="Mol. Biol. Evol.">
        <title>Genome-Wide Survey of Gut Fungi (Harpellales) Reveals the First Horizontally Transferred Ubiquitin Gene from a Mosquito Host.</title>
        <authorList>
            <person name="Wang Y."/>
            <person name="White M.M."/>
            <person name="Kvist S."/>
            <person name="Moncalvo J.M."/>
        </authorList>
    </citation>
    <scope>NUCLEOTIDE SEQUENCE [LARGE SCALE GENOMIC DNA]</scope>
    <source>
        <strain evidence="1 2">ALG-7-W6</strain>
    </source>
</reference>
<keyword evidence="2" id="KW-1185">Reference proteome</keyword>
<dbReference type="AlphaFoldDB" id="A0A1R0GQ14"/>
<feature type="non-terminal residue" evidence="1">
    <location>
        <position position="79"/>
    </location>
</feature>
<name>A0A1R0GQ14_9FUNG</name>
<dbReference type="Gene3D" id="1.10.287.370">
    <property type="match status" value="1"/>
</dbReference>
<proteinExistence type="predicted"/>
<evidence type="ECO:0000313" key="2">
    <source>
        <dbReference type="Proteomes" id="UP000187455"/>
    </source>
</evidence>
<dbReference type="InterPro" id="IPR003994">
    <property type="entry name" value="UXT"/>
</dbReference>
<comment type="caution">
    <text evidence="1">The sequence shown here is derived from an EMBL/GenBank/DDBJ whole genome shotgun (WGS) entry which is preliminary data.</text>
</comment>
<dbReference type="GO" id="GO:0003714">
    <property type="term" value="F:transcription corepressor activity"/>
    <property type="evidence" value="ECO:0007669"/>
    <property type="project" value="InterPro"/>
</dbReference>
<sequence length="79" mass="9077">MDAIQDPETKISFEKYDSFIQGILYPKLKETAELRDSVYDKISEYLKLKSLIETIEDHSLDTLKLSVDLGSNFYVQGKA</sequence>
<evidence type="ECO:0000313" key="1">
    <source>
        <dbReference type="EMBL" id="OLY78970.1"/>
    </source>
</evidence>
<dbReference type="Proteomes" id="UP000187455">
    <property type="component" value="Unassembled WGS sequence"/>
</dbReference>
<dbReference type="InterPro" id="IPR009053">
    <property type="entry name" value="Prefoldin"/>
</dbReference>
<dbReference type="EMBL" id="LSSL01005193">
    <property type="protein sequence ID" value="OLY78970.1"/>
    <property type="molecule type" value="Genomic_DNA"/>
</dbReference>
<dbReference type="PRINTS" id="PR01502">
    <property type="entry name" value="UXTPROTEIN"/>
</dbReference>
<organism evidence="1 2">
    <name type="scientific">Smittium mucronatum</name>
    <dbReference type="NCBI Taxonomy" id="133383"/>
    <lineage>
        <taxon>Eukaryota</taxon>
        <taxon>Fungi</taxon>
        <taxon>Fungi incertae sedis</taxon>
        <taxon>Zoopagomycota</taxon>
        <taxon>Kickxellomycotina</taxon>
        <taxon>Harpellomycetes</taxon>
        <taxon>Harpellales</taxon>
        <taxon>Legeriomycetaceae</taxon>
        <taxon>Smittium</taxon>
    </lineage>
</organism>
<dbReference type="GO" id="GO:0000122">
    <property type="term" value="P:negative regulation of transcription by RNA polymerase II"/>
    <property type="evidence" value="ECO:0007669"/>
    <property type="project" value="InterPro"/>
</dbReference>
<dbReference type="STRING" id="133383.A0A1R0GQ14"/>
<dbReference type="OrthoDB" id="433124at2759"/>
<protein>
    <submittedName>
        <fullName evidence="1">Protein UXT</fullName>
    </submittedName>
</protein>
<gene>
    <name evidence="1" type="ORF">AYI68_g6973</name>
</gene>
<accession>A0A1R0GQ14</accession>